<dbReference type="SMART" id="SM00487">
    <property type="entry name" value="DEXDc"/>
    <property type="match status" value="1"/>
</dbReference>
<dbReference type="AlphaFoldDB" id="A0A4R4DW56"/>
<dbReference type="PROSITE" id="PS51194">
    <property type="entry name" value="HELICASE_CTER"/>
    <property type="match status" value="1"/>
</dbReference>
<dbReference type="SUPFAM" id="SSF52540">
    <property type="entry name" value="P-loop containing nucleoside triphosphate hydrolases"/>
    <property type="match status" value="2"/>
</dbReference>
<dbReference type="Gene3D" id="3.40.50.300">
    <property type="entry name" value="P-loop containing nucleotide triphosphate hydrolases"/>
    <property type="match status" value="2"/>
</dbReference>
<feature type="domain" description="Helicase ATP-binding" evidence="8">
    <location>
        <begin position="329"/>
        <end position="490"/>
    </location>
</feature>
<evidence type="ECO:0000256" key="3">
    <source>
        <dbReference type="ARBA" id="ARBA00022801"/>
    </source>
</evidence>
<dbReference type="GO" id="GO:0003677">
    <property type="term" value="F:DNA binding"/>
    <property type="evidence" value="ECO:0007669"/>
    <property type="project" value="UniProtKB-KW"/>
</dbReference>
<comment type="caution">
    <text evidence="10">The sequence shown here is derived from an EMBL/GenBank/DDBJ whole genome shotgun (WGS) entry which is preliminary data.</text>
</comment>
<dbReference type="GO" id="GO:0005524">
    <property type="term" value="F:ATP binding"/>
    <property type="evidence" value="ECO:0007669"/>
    <property type="project" value="UniProtKB-KW"/>
</dbReference>
<dbReference type="SMART" id="SM00490">
    <property type="entry name" value="HELICc"/>
    <property type="match status" value="1"/>
</dbReference>
<proteinExistence type="predicted"/>
<dbReference type="InterPro" id="IPR045562">
    <property type="entry name" value="RecG_dom3_C"/>
</dbReference>
<dbReference type="EMBL" id="SKBM01000001">
    <property type="protein sequence ID" value="TCZ66771.1"/>
    <property type="molecule type" value="Genomic_DNA"/>
</dbReference>
<keyword evidence="4 10" id="KW-0347">Helicase</keyword>
<evidence type="ECO:0000256" key="4">
    <source>
        <dbReference type="ARBA" id="ARBA00022806"/>
    </source>
</evidence>
<keyword evidence="2" id="KW-0227">DNA damage</keyword>
<dbReference type="InterPro" id="IPR014001">
    <property type="entry name" value="Helicase_ATP-bd"/>
</dbReference>
<dbReference type="OrthoDB" id="9804325at2"/>
<evidence type="ECO:0000259" key="9">
    <source>
        <dbReference type="PROSITE" id="PS51194"/>
    </source>
</evidence>
<dbReference type="PROSITE" id="PS51192">
    <property type="entry name" value="HELICASE_ATP_BIND_1"/>
    <property type="match status" value="1"/>
</dbReference>
<sequence length="744" mass="80521">MRAEEQPAAAGIERFCFVRHVVTGKGRWHIGADGNPVSPTRHQRWKLPVTEERVEDLRLAPLFAPLAELPGVGPAIAKRLKDAVGGERVLDLLFHLPERYARRIRIDSPVEAPIDAEVILPALVVSMRAARSKLGRPYVEVRAESGGRRLLIRYINGNLAWLQKLIPEGTERLFAGKVKTEGGVWSMINPLSATGPEGLPELEPVWPLVKDLRLSQVARAMAAALDRLPELPEWHDAALIRREGWPGFAAALRLVQQPETMPEPRVQARLAYDEALAGQLALALVRRRVRLRAGRALAGGGHLRAQALAAFGHDLTPSQAHALAEIDADLAAPHRMLRLLQGDVGAGKTLVAVLAMLRAVEAGAQAALMAPTELLARQHIRTLDRLCTPAGVRVELLAGSVKGAQRRRVLTGLASGAVRIVVGTHALFQEGVQFRDLGLAVVDEQHRFGVAQRLMLAEKGDAADMLVMTATPIPRTLLLTQWGEMAVSRLSGKPAGRQPITTTLHGLRQLPDVVAAVGRATDRGARVYWVCPHVAESDAIDIAAAETRFAELSARFPGQVGLAHGRLDPEVREAAIRDFAAGRTRLLVATTVIEVGVDVPEATVMVVEHADRFGLAQLHQLRGRVGRGAAASYCMLLYDEALGQTSRERLLILRDTEDGFAIADADFRLRGGGEALGTRQSGAPVFRLGLSDGDAQEGLIIMANRDASLLLEKDPLLQGPRGQAAQWLLRLFGRAEAMATLRAG</sequence>
<dbReference type="GO" id="GO:0003678">
    <property type="term" value="F:DNA helicase activity"/>
    <property type="evidence" value="ECO:0007669"/>
    <property type="project" value="TreeGrafter"/>
</dbReference>
<evidence type="ECO:0000313" key="11">
    <source>
        <dbReference type="Proteomes" id="UP000295023"/>
    </source>
</evidence>
<gene>
    <name evidence="10" type="primary">recG</name>
    <name evidence="10" type="ORF">EXY23_01290</name>
</gene>
<organism evidence="10 11">
    <name type="scientific">Roseicella aquatilis</name>
    <dbReference type="NCBI Taxonomy" id="2527868"/>
    <lineage>
        <taxon>Bacteria</taxon>
        <taxon>Pseudomonadati</taxon>
        <taxon>Pseudomonadota</taxon>
        <taxon>Alphaproteobacteria</taxon>
        <taxon>Acetobacterales</taxon>
        <taxon>Roseomonadaceae</taxon>
        <taxon>Roseicella</taxon>
    </lineage>
</organism>
<keyword evidence="1" id="KW-0547">Nucleotide-binding</keyword>
<dbReference type="Proteomes" id="UP000295023">
    <property type="component" value="Unassembled WGS sequence"/>
</dbReference>
<dbReference type="GO" id="GO:0016787">
    <property type="term" value="F:hydrolase activity"/>
    <property type="evidence" value="ECO:0007669"/>
    <property type="project" value="UniProtKB-KW"/>
</dbReference>
<dbReference type="NCBIfam" id="NF008164">
    <property type="entry name" value="PRK10917.1-2"/>
    <property type="match status" value="1"/>
</dbReference>
<feature type="domain" description="Helicase C-terminal" evidence="9">
    <location>
        <begin position="509"/>
        <end position="668"/>
    </location>
</feature>
<accession>A0A4R4DW56</accession>
<keyword evidence="5" id="KW-0067">ATP-binding</keyword>
<dbReference type="Pfam" id="PF00270">
    <property type="entry name" value="DEAD"/>
    <property type="match status" value="1"/>
</dbReference>
<reference evidence="10 11" key="1">
    <citation type="submission" date="2019-03" db="EMBL/GenBank/DDBJ databases">
        <title>Paracraurococcus aquatilis NE82 genome sequence.</title>
        <authorList>
            <person name="Zhao Y."/>
            <person name="Du Z."/>
        </authorList>
    </citation>
    <scope>NUCLEOTIDE SEQUENCE [LARGE SCALE GENOMIC DNA]</scope>
    <source>
        <strain evidence="10 11">NE82</strain>
    </source>
</reference>
<dbReference type="PANTHER" id="PTHR47964:SF1">
    <property type="entry name" value="ATP-DEPENDENT DNA HELICASE HOMOLOG RECG, CHLOROPLASTIC"/>
    <property type="match status" value="1"/>
</dbReference>
<dbReference type="InterPro" id="IPR012340">
    <property type="entry name" value="NA-bd_OB-fold"/>
</dbReference>
<dbReference type="GO" id="GO:0006281">
    <property type="term" value="P:DNA repair"/>
    <property type="evidence" value="ECO:0007669"/>
    <property type="project" value="UniProtKB-KW"/>
</dbReference>
<keyword evidence="11" id="KW-1185">Reference proteome</keyword>
<dbReference type="PANTHER" id="PTHR47964">
    <property type="entry name" value="ATP-DEPENDENT DNA HELICASE HOMOLOG RECG, CHLOROPLASTIC"/>
    <property type="match status" value="1"/>
</dbReference>
<dbReference type="CDD" id="cd04488">
    <property type="entry name" value="RecG_wedge_OBF"/>
    <property type="match status" value="1"/>
</dbReference>
<evidence type="ECO:0000259" key="8">
    <source>
        <dbReference type="PROSITE" id="PS51192"/>
    </source>
</evidence>
<protein>
    <submittedName>
        <fullName evidence="10">ATP-dependent DNA helicase RecG</fullName>
    </submittedName>
</protein>
<keyword evidence="7" id="KW-0234">DNA repair</keyword>
<dbReference type="Pfam" id="PF00271">
    <property type="entry name" value="Helicase_C"/>
    <property type="match status" value="1"/>
</dbReference>
<name>A0A4R4DW56_9PROT</name>
<dbReference type="SUPFAM" id="SSF50249">
    <property type="entry name" value="Nucleic acid-binding proteins"/>
    <property type="match status" value="1"/>
</dbReference>
<dbReference type="InterPro" id="IPR027417">
    <property type="entry name" value="P-loop_NTPase"/>
</dbReference>
<dbReference type="Pfam" id="PF19833">
    <property type="entry name" value="RecG_dom3_C"/>
    <property type="match status" value="1"/>
</dbReference>
<keyword evidence="6" id="KW-0238">DNA-binding</keyword>
<evidence type="ECO:0000256" key="6">
    <source>
        <dbReference type="ARBA" id="ARBA00023125"/>
    </source>
</evidence>
<evidence type="ECO:0000256" key="2">
    <source>
        <dbReference type="ARBA" id="ARBA00022763"/>
    </source>
</evidence>
<evidence type="ECO:0000256" key="5">
    <source>
        <dbReference type="ARBA" id="ARBA00022840"/>
    </source>
</evidence>
<keyword evidence="3" id="KW-0378">Hydrolase</keyword>
<dbReference type="InterPro" id="IPR011545">
    <property type="entry name" value="DEAD/DEAH_box_helicase_dom"/>
</dbReference>
<dbReference type="InterPro" id="IPR047112">
    <property type="entry name" value="RecG/Mfd"/>
</dbReference>
<dbReference type="InterPro" id="IPR001650">
    <property type="entry name" value="Helicase_C-like"/>
</dbReference>
<evidence type="ECO:0000256" key="7">
    <source>
        <dbReference type="ARBA" id="ARBA00023204"/>
    </source>
</evidence>
<evidence type="ECO:0000313" key="10">
    <source>
        <dbReference type="EMBL" id="TCZ66771.1"/>
    </source>
</evidence>
<evidence type="ECO:0000256" key="1">
    <source>
        <dbReference type="ARBA" id="ARBA00022741"/>
    </source>
</evidence>